<evidence type="ECO:0008006" key="3">
    <source>
        <dbReference type="Google" id="ProtNLM"/>
    </source>
</evidence>
<sequence>MKHGKPQRICAAAIALSLLPSCSTEIRLLELQRSQLRTVDLASHQISVSASQQIFDPSKYDLFLFLNGVIFDQILAPFDGFQVTLDHGRPIQITLASVRLAFRAGSPLLSIDASAKDIKTGLRARVRMDARFMIEGDAKRPDTLQLRLVATRFVPELKFGPLDFEKWIFLRELTELKATEMTAKLPPVPIPLKNDFGIGGKAGSQTISFPTGNGSSVTGTLTYPDTYVSGAVRVQHVLFLKNGIHVYANVEGL</sequence>
<name>A0ABW4I639_9SPHN</name>
<accession>A0ABW4I639</accession>
<evidence type="ECO:0000313" key="1">
    <source>
        <dbReference type="EMBL" id="MFD1613433.1"/>
    </source>
</evidence>
<keyword evidence="2" id="KW-1185">Reference proteome</keyword>
<proteinExistence type="predicted"/>
<dbReference type="EMBL" id="JBHUDY010000003">
    <property type="protein sequence ID" value="MFD1613433.1"/>
    <property type="molecule type" value="Genomic_DNA"/>
</dbReference>
<evidence type="ECO:0000313" key="2">
    <source>
        <dbReference type="Proteomes" id="UP001597115"/>
    </source>
</evidence>
<gene>
    <name evidence="1" type="ORF">ACFSCW_16655</name>
</gene>
<dbReference type="RefSeq" id="WP_380891542.1">
    <property type="nucleotide sequence ID" value="NZ_JBHUDY010000003.1"/>
</dbReference>
<dbReference type="Proteomes" id="UP001597115">
    <property type="component" value="Unassembled WGS sequence"/>
</dbReference>
<reference evidence="2" key="1">
    <citation type="journal article" date="2019" name="Int. J. Syst. Evol. Microbiol.">
        <title>The Global Catalogue of Microorganisms (GCM) 10K type strain sequencing project: providing services to taxonomists for standard genome sequencing and annotation.</title>
        <authorList>
            <consortium name="The Broad Institute Genomics Platform"/>
            <consortium name="The Broad Institute Genome Sequencing Center for Infectious Disease"/>
            <person name="Wu L."/>
            <person name="Ma J."/>
        </authorList>
    </citation>
    <scope>NUCLEOTIDE SEQUENCE [LARGE SCALE GENOMIC DNA]</scope>
    <source>
        <strain evidence="2">CGMCC 1.16275</strain>
    </source>
</reference>
<comment type="caution">
    <text evidence="1">The sequence shown here is derived from an EMBL/GenBank/DDBJ whole genome shotgun (WGS) entry which is preliminary data.</text>
</comment>
<protein>
    <recommendedName>
        <fullName evidence="3">DUF4403 family protein</fullName>
    </recommendedName>
</protein>
<organism evidence="1 2">
    <name type="scientific">Sphingomonas tabacisoli</name>
    <dbReference type="NCBI Taxonomy" id="2249466"/>
    <lineage>
        <taxon>Bacteria</taxon>
        <taxon>Pseudomonadati</taxon>
        <taxon>Pseudomonadota</taxon>
        <taxon>Alphaproteobacteria</taxon>
        <taxon>Sphingomonadales</taxon>
        <taxon>Sphingomonadaceae</taxon>
        <taxon>Sphingomonas</taxon>
    </lineage>
</organism>